<organism evidence="1 2">
    <name type="scientific">Hamadaea flava</name>
    <dbReference type="NCBI Taxonomy" id="1742688"/>
    <lineage>
        <taxon>Bacteria</taxon>
        <taxon>Bacillati</taxon>
        <taxon>Actinomycetota</taxon>
        <taxon>Actinomycetes</taxon>
        <taxon>Micromonosporales</taxon>
        <taxon>Micromonosporaceae</taxon>
        <taxon>Hamadaea</taxon>
    </lineage>
</organism>
<evidence type="ECO:0000313" key="1">
    <source>
        <dbReference type="EMBL" id="MFC4136116.1"/>
    </source>
</evidence>
<dbReference type="Proteomes" id="UP001595816">
    <property type="component" value="Unassembled WGS sequence"/>
</dbReference>
<dbReference type="RefSeq" id="WP_382191622.1">
    <property type="nucleotide sequence ID" value="NZ_JBHSAY010000029.1"/>
</dbReference>
<accession>A0ABV8M0J5</accession>
<evidence type="ECO:0000313" key="2">
    <source>
        <dbReference type="Proteomes" id="UP001595816"/>
    </source>
</evidence>
<comment type="caution">
    <text evidence="1">The sequence shown here is derived from an EMBL/GenBank/DDBJ whole genome shotgun (WGS) entry which is preliminary data.</text>
</comment>
<proteinExistence type="predicted"/>
<sequence>REPTHRVSLPATYDNNPFFNGLSDRFGTAHPAAQAASLWHGGHSPPAETCRLWRQTHDSRWRTGPVDLNLLLQTLCGIAAGFPGRTLVMIGLRREHGHWLDVEASA</sequence>
<gene>
    <name evidence="1" type="ORF">ACFOZ4_36380</name>
</gene>
<reference evidence="2" key="1">
    <citation type="journal article" date="2019" name="Int. J. Syst. Evol. Microbiol.">
        <title>The Global Catalogue of Microorganisms (GCM) 10K type strain sequencing project: providing services to taxonomists for standard genome sequencing and annotation.</title>
        <authorList>
            <consortium name="The Broad Institute Genomics Platform"/>
            <consortium name="The Broad Institute Genome Sequencing Center for Infectious Disease"/>
            <person name="Wu L."/>
            <person name="Ma J."/>
        </authorList>
    </citation>
    <scope>NUCLEOTIDE SEQUENCE [LARGE SCALE GENOMIC DNA]</scope>
    <source>
        <strain evidence="2">CGMCC 4.7289</strain>
    </source>
</reference>
<name>A0ABV8M0J5_9ACTN</name>
<feature type="non-terminal residue" evidence="1">
    <location>
        <position position="1"/>
    </location>
</feature>
<dbReference type="EMBL" id="JBHSAY010000029">
    <property type="protein sequence ID" value="MFC4136116.1"/>
    <property type="molecule type" value="Genomic_DNA"/>
</dbReference>
<protein>
    <submittedName>
        <fullName evidence="1">Uncharacterized protein</fullName>
    </submittedName>
</protein>
<keyword evidence="2" id="KW-1185">Reference proteome</keyword>